<organism evidence="1">
    <name type="scientific">Amphimedon queenslandica</name>
    <name type="common">Sponge</name>
    <dbReference type="NCBI Taxonomy" id="400682"/>
    <lineage>
        <taxon>Eukaryota</taxon>
        <taxon>Metazoa</taxon>
        <taxon>Porifera</taxon>
        <taxon>Demospongiae</taxon>
        <taxon>Heteroscleromorpha</taxon>
        <taxon>Haplosclerida</taxon>
        <taxon>Niphatidae</taxon>
        <taxon>Amphimedon</taxon>
    </lineage>
</organism>
<dbReference type="InParanoid" id="A0A1X7VDC8"/>
<dbReference type="EnsemblMetazoa" id="Aqu2.1.38305_001">
    <property type="protein sequence ID" value="Aqu2.1.38305_001"/>
    <property type="gene ID" value="Aqu2.1.38305"/>
</dbReference>
<evidence type="ECO:0000313" key="1">
    <source>
        <dbReference type="EnsemblMetazoa" id="Aqu2.1.38305_001"/>
    </source>
</evidence>
<protein>
    <submittedName>
        <fullName evidence="1">Uncharacterized protein</fullName>
    </submittedName>
</protein>
<sequence length="106" mass="12634">MPDVTVQQYTFNSRVRRKEESVAKFVEELRHMALSLKRGQLKPKKRNFAKQTNNIEEDDEKPDDVHNMFMVKKDHKNPIVVELTVEKEKLRWKSIQEQHCSSLVKL</sequence>
<proteinExistence type="predicted"/>
<reference evidence="1" key="1">
    <citation type="submission" date="2017-05" db="UniProtKB">
        <authorList>
            <consortium name="EnsemblMetazoa"/>
        </authorList>
    </citation>
    <scope>IDENTIFICATION</scope>
</reference>
<dbReference type="AlphaFoldDB" id="A0A1X7VDC8"/>
<accession>A0A1X7VDC8</accession>
<name>A0A1X7VDC8_AMPQE</name>